<dbReference type="EMBL" id="AZBU02000010">
    <property type="protein sequence ID" value="TKR62148.1"/>
    <property type="molecule type" value="Genomic_DNA"/>
</dbReference>
<feature type="transmembrane region" description="Helical" evidence="1">
    <location>
        <begin position="52"/>
        <end position="70"/>
    </location>
</feature>
<sequence>MGMYLFGTDVPFRYLRGCFTTFTSSIAIILHVPFIVIFLAHSSFRNQICYRIMGLILFFECTLHIGYLGYGIFTITLSTGNYVLETIVCTLVLTSLYGIYLSNTLLAINRFSIMVINSWFPKSFYSILIGLIFAFCITYLSFTFTPLYNLAFFFELGVGGSNGTGYLSYAMSLIPSVFSIFCLFASLLTYLISIVVLIWQRRRYTGASRQWISGVELRILITALMTFLVCLFDILANQFASSLFLEPLGAARMVATLIVQVSYGYVNVAVYFFMNRDLRKVVLLHQPSTVAVTKFSCSVSNAQRKIIFQRTKTTVVN</sequence>
<comment type="caution">
    <text evidence="2">The sequence shown here is derived from an EMBL/GenBank/DDBJ whole genome shotgun (WGS) entry which is preliminary data.</text>
</comment>
<keyword evidence="1" id="KW-0472">Membrane</keyword>
<evidence type="ECO:0000313" key="2">
    <source>
        <dbReference type="EMBL" id="TKR62148.1"/>
    </source>
</evidence>
<feature type="transmembrane region" description="Helical" evidence="1">
    <location>
        <begin position="219"/>
        <end position="240"/>
    </location>
</feature>
<keyword evidence="1" id="KW-0812">Transmembrane</keyword>
<dbReference type="PANTHER" id="PTHR23021:SF26">
    <property type="entry name" value="SERPENTINE RECEPTOR, CLASS T"/>
    <property type="match status" value="1"/>
</dbReference>
<protein>
    <recommendedName>
        <fullName evidence="4">G-protein coupled receptors family 1 profile domain-containing protein</fullName>
    </recommendedName>
</protein>
<gene>
    <name evidence="2" type="ORF">L596_026145</name>
</gene>
<evidence type="ECO:0008006" key="4">
    <source>
        <dbReference type="Google" id="ProtNLM"/>
    </source>
</evidence>
<keyword evidence="3" id="KW-1185">Reference proteome</keyword>
<dbReference type="AlphaFoldDB" id="A0A4U5M0H2"/>
<dbReference type="InterPro" id="IPR019425">
    <property type="entry name" value="7TM_GPCR_serpentine_rcpt_Srt"/>
</dbReference>
<evidence type="ECO:0000256" key="1">
    <source>
        <dbReference type="SAM" id="Phobius"/>
    </source>
</evidence>
<feature type="transmembrane region" description="Helical" evidence="1">
    <location>
        <begin position="166"/>
        <end position="199"/>
    </location>
</feature>
<dbReference type="PANTHER" id="PTHR23021">
    <property type="entry name" value="SERPENTINE RECEPTOR, CLASS T"/>
    <property type="match status" value="1"/>
</dbReference>
<proteinExistence type="predicted"/>
<feature type="transmembrane region" description="Helical" evidence="1">
    <location>
        <begin position="252"/>
        <end position="274"/>
    </location>
</feature>
<dbReference type="OrthoDB" id="5857248at2759"/>
<feature type="transmembrane region" description="Helical" evidence="1">
    <location>
        <begin position="20"/>
        <end position="40"/>
    </location>
</feature>
<reference evidence="2 3" key="1">
    <citation type="journal article" date="2015" name="Genome Biol.">
        <title>Comparative genomics of Steinernema reveals deeply conserved gene regulatory networks.</title>
        <authorList>
            <person name="Dillman A.R."/>
            <person name="Macchietto M."/>
            <person name="Porter C.F."/>
            <person name="Rogers A."/>
            <person name="Williams B."/>
            <person name="Antoshechkin I."/>
            <person name="Lee M.M."/>
            <person name="Goodwin Z."/>
            <person name="Lu X."/>
            <person name="Lewis E.E."/>
            <person name="Goodrich-Blair H."/>
            <person name="Stock S.P."/>
            <person name="Adams B.J."/>
            <person name="Sternberg P.W."/>
            <person name="Mortazavi A."/>
        </authorList>
    </citation>
    <scope>NUCLEOTIDE SEQUENCE [LARGE SCALE GENOMIC DNA]</scope>
    <source>
        <strain evidence="2 3">ALL</strain>
    </source>
</reference>
<feature type="transmembrane region" description="Helical" evidence="1">
    <location>
        <begin position="82"/>
        <end position="102"/>
    </location>
</feature>
<keyword evidence="1" id="KW-1133">Transmembrane helix</keyword>
<accession>A0A4U5M0H2</accession>
<evidence type="ECO:0000313" key="3">
    <source>
        <dbReference type="Proteomes" id="UP000298663"/>
    </source>
</evidence>
<name>A0A4U5M0H2_STECR</name>
<dbReference type="Proteomes" id="UP000298663">
    <property type="component" value="Unassembled WGS sequence"/>
</dbReference>
<reference evidence="2 3" key="2">
    <citation type="journal article" date="2019" name="G3 (Bethesda)">
        <title>Hybrid Assembly of the Genome of the Entomopathogenic Nematode Steinernema carpocapsae Identifies the X-Chromosome.</title>
        <authorList>
            <person name="Serra L."/>
            <person name="Macchietto M."/>
            <person name="Macias-Munoz A."/>
            <person name="McGill C.J."/>
            <person name="Rodriguez I.M."/>
            <person name="Rodriguez B."/>
            <person name="Murad R."/>
            <person name="Mortazavi A."/>
        </authorList>
    </citation>
    <scope>NUCLEOTIDE SEQUENCE [LARGE SCALE GENOMIC DNA]</scope>
    <source>
        <strain evidence="2 3">ALL</strain>
    </source>
</reference>
<feature type="transmembrane region" description="Helical" evidence="1">
    <location>
        <begin position="123"/>
        <end position="146"/>
    </location>
</feature>
<organism evidence="2 3">
    <name type="scientific">Steinernema carpocapsae</name>
    <name type="common">Entomopathogenic nematode</name>
    <dbReference type="NCBI Taxonomy" id="34508"/>
    <lineage>
        <taxon>Eukaryota</taxon>
        <taxon>Metazoa</taxon>
        <taxon>Ecdysozoa</taxon>
        <taxon>Nematoda</taxon>
        <taxon>Chromadorea</taxon>
        <taxon>Rhabditida</taxon>
        <taxon>Tylenchina</taxon>
        <taxon>Panagrolaimomorpha</taxon>
        <taxon>Strongyloidoidea</taxon>
        <taxon>Steinernematidae</taxon>
        <taxon>Steinernema</taxon>
    </lineage>
</organism>